<evidence type="ECO:0000256" key="13">
    <source>
        <dbReference type="ARBA" id="ARBA00022967"/>
    </source>
</evidence>
<dbReference type="GO" id="GO:0065002">
    <property type="term" value="P:intracellular protein transmembrane transport"/>
    <property type="evidence" value="ECO:0007669"/>
    <property type="project" value="UniProtKB-UniRule"/>
</dbReference>
<evidence type="ECO:0000256" key="3">
    <source>
        <dbReference type="ARBA" id="ARBA00007650"/>
    </source>
</evidence>
<dbReference type="InterPro" id="IPR036670">
    <property type="entry name" value="SecA_X-link_sf"/>
</dbReference>
<evidence type="ECO:0000256" key="2">
    <source>
        <dbReference type="ARBA" id="ARBA00004496"/>
    </source>
</evidence>
<dbReference type="InterPro" id="IPR011115">
    <property type="entry name" value="SecA_DEAD"/>
</dbReference>
<feature type="domain" description="Helicase C-terminal" evidence="20">
    <location>
        <begin position="553"/>
        <end position="705"/>
    </location>
</feature>
<dbReference type="FunFam" id="3.40.50.300:FF:000246">
    <property type="entry name" value="Preprotein translocase subunit SecA"/>
    <property type="match status" value="1"/>
</dbReference>
<dbReference type="NCBIfam" id="TIGR00963">
    <property type="entry name" value="secA"/>
    <property type="match status" value="1"/>
</dbReference>
<dbReference type="InterPro" id="IPR036266">
    <property type="entry name" value="SecA_Wing/Scaffold_sf"/>
</dbReference>
<comment type="subunit">
    <text evidence="16">Monomer and homodimer. Part of the essential Sec protein translocation apparatus which comprises SecA, SecYEG and auxiliary proteins SecDF. Other proteins may also be involved.</text>
</comment>
<evidence type="ECO:0000313" key="22">
    <source>
        <dbReference type="EMBL" id="MBI3539691.1"/>
    </source>
</evidence>
<evidence type="ECO:0000256" key="4">
    <source>
        <dbReference type="ARBA" id="ARBA00022448"/>
    </source>
</evidence>
<keyword evidence="4 16" id="KW-0813">Transport</keyword>
<keyword evidence="8" id="KW-0479">Metal-binding</keyword>
<dbReference type="InterPro" id="IPR014018">
    <property type="entry name" value="SecA_motor_DEAD"/>
</dbReference>
<keyword evidence="14 16" id="KW-0811">Translocation</keyword>
<dbReference type="GO" id="GO:0008564">
    <property type="term" value="F:protein-exporting ATPase activity"/>
    <property type="evidence" value="ECO:0007669"/>
    <property type="project" value="UniProtKB-EC"/>
</dbReference>
<dbReference type="PROSITE" id="PS51194">
    <property type="entry name" value="HELICASE_CTER"/>
    <property type="match status" value="1"/>
</dbReference>
<dbReference type="CDD" id="cd18803">
    <property type="entry name" value="SF2_C_secA"/>
    <property type="match status" value="1"/>
</dbReference>
<dbReference type="PROSITE" id="PS01312">
    <property type="entry name" value="SECA"/>
    <property type="match status" value="1"/>
</dbReference>
<dbReference type="GO" id="GO:0043952">
    <property type="term" value="P:protein transport by the Sec complex"/>
    <property type="evidence" value="ECO:0007669"/>
    <property type="project" value="TreeGrafter"/>
</dbReference>
<dbReference type="EC" id="7.4.2.8" evidence="16"/>
<dbReference type="PROSITE" id="PS51196">
    <property type="entry name" value="SECA_MOTOR_DEAD"/>
    <property type="match status" value="1"/>
</dbReference>
<evidence type="ECO:0000256" key="16">
    <source>
        <dbReference type="HAMAP-Rule" id="MF_01382"/>
    </source>
</evidence>
<evidence type="ECO:0000259" key="21">
    <source>
        <dbReference type="PROSITE" id="PS51196"/>
    </source>
</evidence>
<dbReference type="Gene3D" id="3.90.1440.10">
    <property type="entry name" value="SecA, preprotein cross-linking domain"/>
    <property type="match status" value="1"/>
</dbReference>
<dbReference type="Gene3D" id="3.10.450.50">
    <property type="match status" value="1"/>
</dbReference>
<keyword evidence="13 16" id="KW-1278">Translocase</keyword>
<feature type="compositionally biased region" description="Low complexity" evidence="18">
    <location>
        <begin position="947"/>
        <end position="962"/>
    </location>
</feature>
<dbReference type="InterPro" id="IPR004027">
    <property type="entry name" value="SEC_C_motif"/>
</dbReference>
<evidence type="ECO:0000313" key="23">
    <source>
        <dbReference type="Proteomes" id="UP000807850"/>
    </source>
</evidence>
<organism evidence="22 23">
    <name type="scientific">Eiseniibacteriota bacterium</name>
    <dbReference type="NCBI Taxonomy" id="2212470"/>
    <lineage>
        <taxon>Bacteria</taxon>
        <taxon>Candidatus Eiseniibacteriota</taxon>
    </lineage>
</organism>
<evidence type="ECO:0000256" key="10">
    <source>
        <dbReference type="ARBA" id="ARBA00022833"/>
    </source>
</evidence>
<evidence type="ECO:0000256" key="1">
    <source>
        <dbReference type="ARBA" id="ARBA00001947"/>
    </source>
</evidence>
<dbReference type="PRINTS" id="PR00906">
    <property type="entry name" value="SECA"/>
</dbReference>
<dbReference type="InterPro" id="IPR011116">
    <property type="entry name" value="SecA_Wing/Scaffold"/>
</dbReference>
<reference evidence="22" key="1">
    <citation type="submission" date="2020-07" db="EMBL/GenBank/DDBJ databases">
        <title>Huge and variable diversity of episymbiotic CPR bacteria and DPANN archaea in groundwater ecosystems.</title>
        <authorList>
            <person name="He C.Y."/>
            <person name="Keren R."/>
            <person name="Whittaker M."/>
            <person name="Farag I.F."/>
            <person name="Doudna J."/>
            <person name="Cate J.H.D."/>
            <person name="Banfield J.F."/>
        </authorList>
    </citation>
    <scope>NUCLEOTIDE SEQUENCE</scope>
    <source>
        <strain evidence="22">NC_groundwater_928_Pr1_S-0.2um_72_17</strain>
    </source>
</reference>
<dbReference type="SMART" id="SM00958">
    <property type="entry name" value="SecA_PP_bind"/>
    <property type="match status" value="1"/>
</dbReference>
<gene>
    <name evidence="16 22" type="primary">secA</name>
    <name evidence="22" type="ORF">HY076_05410</name>
</gene>
<keyword evidence="5 16" id="KW-1003">Cell membrane</keyword>
<dbReference type="GO" id="GO:0046872">
    <property type="term" value="F:metal ion binding"/>
    <property type="evidence" value="ECO:0007669"/>
    <property type="project" value="UniProtKB-KW"/>
</dbReference>
<dbReference type="HAMAP" id="MF_01382">
    <property type="entry name" value="SecA"/>
    <property type="match status" value="1"/>
</dbReference>
<evidence type="ECO:0000256" key="7">
    <source>
        <dbReference type="ARBA" id="ARBA00022519"/>
    </source>
</evidence>
<keyword evidence="7" id="KW-0997">Cell inner membrane</keyword>
<dbReference type="Proteomes" id="UP000807850">
    <property type="component" value="Unassembled WGS sequence"/>
</dbReference>
<dbReference type="PANTHER" id="PTHR30612">
    <property type="entry name" value="SECA INNER MEMBRANE COMPONENT OF SEC PROTEIN SECRETION SYSTEM"/>
    <property type="match status" value="1"/>
</dbReference>
<dbReference type="Pfam" id="PF01043">
    <property type="entry name" value="SecA_PP_bind"/>
    <property type="match status" value="1"/>
</dbReference>
<dbReference type="GO" id="GO:0005524">
    <property type="term" value="F:ATP binding"/>
    <property type="evidence" value="ECO:0007669"/>
    <property type="project" value="UniProtKB-UniRule"/>
</dbReference>
<evidence type="ECO:0000256" key="8">
    <source>
        <dbReference type="ARBA" id="ARBA00022723"/>
    </source>
</evidence>
<dbReference type="InterPro" id="IPR000185">
    <property type="entry name" value="SecA"/>
</dbReference>
<evidence type="ECO:0000256" key="12">
    <source>
        <dbReference type="ARBA" id="ARBA00022927"/>
    </source>
</evidence>
<feature type="region of interest" description="Disordered" evidence="18">
    <location>
        <begin position="947"/>
        <end position="975"/>
    </location>
</feature>
<evidence type="ECO:0000256" key="15">
    <source>
        <dbReference type="ARBA" id="ARBA00023136"/>
    </source>
</evidence>
<evidence type="ECO:0000256" key="5">
    <source>
        <dbReference type="ARBA" id="ARBA00022475"/>
    </source>
</evidence>
<dbReference type="Pfam" id="PF07517">
    <property type="entry name" value="SecA_DEAD"/>
    <property type="match status" value="1"/>
</dbReference>
<dbReference type="Pfam" id="PF21090">
    <property type="entry name" value="P-loop_SecA"/>
    <property type="match status" value="2"/>
</dbReference>
<evidence type="ECO:0000256" key="18">
    <source>
        <dbReference type="SAM" id="MobiDB-lite"/>
    </source>
</evidence>
<dbReference type="SUPFAM" id="SSF81767">
    <property type="entry name" value="Pre-protein crosslinking domain of SecA"/>
    <property type="match status" value="1"/>
</dbReference>
<dbReference type="InterPro" id="IPR011130">
    <property type="entry name" value="SecA_preprotein_X-link_dom"/>
</dbReference>
<feature type="domain" description="SecA family profile" evidence="21">
    <location>
        <begin position="3"/>
        <end position="706"/>
    </location>
</feature>
<comment type="catalytic activity">
    <reaction evidence="16">
        <text>ATP + H2O + cellular proteinSide 1 = ADP + phosphate + cellular proteinSide 2.</text>
        <dbReference type="EC" id="7.4.2.8"/>
    </reaction>
</comment>
<comment type="cofactor">
    <cofactor evidence="1">
        <name>Zn(2+)</name>
        <dbReference type="ChEBI" id="CHEBI:29105"/>
    </cofactor>
</comment>
<dbReference type="SUPFAM" id="SSF81886">
    <property type="entry name" value="Helical scaffold and wing domains of SecA"/>
    <property type="match status" value="1"/>
</dbReference>
<comment type="subcellular location">
    <subcellularLocation>
        <location evidence="16">Cell membrane</location>
        <topology evidence="16">Peripheral membrane protein</topology>
        <orientation evidence="16">Cytoplasmic side</orientation>
    </subcellularLocation>
    <subcellularLocation>
        <location evidence="2 16">Cytoplasm</location>
    </subcellularLocation>
    <text evidence="16">Distribution is 50-50.</text>
</comment>
<keyword evidence="6 16" id="KW-0963">Cytoplasm</keyword>
<proteinExistence type="inferred from homology"/>
<protein>
    <recommendedName>
        <fullName evidence="16 17">Protein translocase subunit SecA</fullName>
        <ecNumber evidence="16">7.4.2.8</ecNumber>
    </recommendedName>
</protein>
<evidence type="ECO:0000256" key="17">
    <source>
        <dbReference type="RuleBase" id="RU003874"/>
    </source>
</evidence>
<dbReference type="GO" id="GO:0017038">
    <property type="term" value="P:protein import"/>
    <property type="evidence" value="ECO:0007669"/>
    <property type="project" value="InterPro"/>
</dbReference>
<dbReference type="GO" id="GO:0006605">
    <property type="term" value="P:protein targeting"/>
    <property type="evidence" value="ECO:0007669"/>
    <property type="project" value="UniProtKB-UniRule"/>
</dbReference>
<evidence type="ECO:0000256" key="9">
    <source>
        <dbReference type="ARBA" id="ARBA00022741"/>
    </source>
</evidence>
<keyword evidence="15 16" id="KW-0472">Membrane</keyword>
<feature type="binding site" evidence="16">
    <location>
        <begin position="133"/>
        <end position="137"/>
    </location>
    <ligand>
        <name>ATP</name>
        <dbReference type="ChEBI" id="CHEBI:30616"/>
    </ligand>
</feature>
<keyword evidence="10" id="KW-0862">Zinc</keyword>
<feature type="binding site" evidence="16">
    <location>
        <position position="115"/>
    </location>
    <ligand>
        <name>ATP</name>
        <dbReference type="ChEBI" id="CHEBI:30616"/>
    </ligand>
</feature>
<dbReference type="SMART" id="SM00957">
    <property type="entry name" value="SecA_DEAD"/>
    <property type="match status" value="1"/>
</dbReference>
<dbReference type="Gene3D" id="3.40.50.300">
    <property type="entry name" value="P-loop containing nucleotide triphosphate hydrolases"/>
    <property type="match status" value="3"/>
</dbReference>
<dbReference type="Pfam" id="PF07516">
    <property type="entry name" value="SecA_SW"/>
    <property type="match status" value="1"/>
</dbReference>
<sequence length="1006" mass="112845">MLEKLLKGVFGSKHDRDVRRAAPLVDEINRIVAGYRDLDDEALRGKTAEFRARLDAAREGLTEAPEIKPAEAEALTDLLPEAFAAVKEACRRLCGRTWDVVGIPVTWDMVPYDVQLIGGIMLHEGRIAEMATGEGKTLVATMPIYLNALTGRGVHLVTVNDYLARRDSEWMGEIYKFLGLTVGCIQNQMDPSTRRVQYECDITYGTNNEFGFDYLRDNMAVYPEHRVQRGFAYAIVDEVDSVLVDEARTPLIISGAVEHSDQAFDELKPLVERLVRAQQALANQHLDQAQQLIEDPDKAYEVGTKLLQVQRAAPKHKRFTRLLSEQPGLKKQITTVELDYLRDKRMHEIDEDLYFAIDEKARNVDLLEKGREFMSPSDPERFVVPDLTGQLSELEGREDLTQADRVTQRDEIYRAYAAKNEKIHNIQALLKAYALFEKDVEYVVQDGKVLIVDEFTGRLMPGRRYSEGLHQAIEAKEGVRVEGETQTLATITLQNFFRMYDKLAGMTGTAETEATEFWEIYKLDVSVIPTHKPCVREDAEDVVFRTKREKFKAVVDEIVACHEKGQPVLVGTINVEVSELLSRMLKMRGIVHEVLNAKQHQREAEIVARAGQRAAVTIATNMAGRGTDIKLGPGVTELGGLHILGTERHESRRIDRQLRGRAGRQGDPGSSRFSLSLEDDLMRLFGSERISSLMQRMGVQEGEVIEHPLVTGAIGRAQKRVEAHNFDIRKHLLEYDNVMNRQRTVVYDLRNEALLSQDMSASVLEAITAVARTRADKATGDGKVHRDEWDLKLLADDLSFLLRTPLAAADLEARDHEALLERVGEIAENAYRAREAELTAPTLREVERRLFLDVLDAHWRDHLYELDHLKSGIGLRAYGQRDPLVEYKREAYGLFETLLDEVNEDFVGALFRVQIVDERPPVAARQKPRQIVEQHAAAEVFGGVAAPAEAGPPARGAQGRTPAPAPQPAAAPVTLRAGRNDPCPCGSGKKYKKCHMLIDQGVGTGA</sequence>
<keyword evidence="12 16" id="KW-0653">Protein transport</keyword>
<dbReference type="GO" id="GO:0031522">
    <property type="term" value="C:cell envelope Sec protein transport complex"/>
    <property type="evidence" value="ECO:0007669"/>
    <property type="project" value="TreeGrafter"/>
</dbReference>
<feature type="binding site" evidence="16">
    <location>
        <position position="628"/>
    </location>
    <ligand>
        <name>ATP</name>
        <dbReference type="ChEBI" id="CHEBI:30616"/>
    </ligand>
</feature>
<dbReference type="InterPro" id="IPR027417">
    <property type="entry name" value="P-loop_NTPase"/>
</dbReference>
<evidence type="ECO:0000259" key="19">
    <source>
        <dbReference type="PROSITE" id="PS51192"/>
    </source>
</evidence>
<dbReference type="CDD" id="cd17928">
    <property type="entry name" value="DEXDc_SecA"/>
    <property type="match status" value="1"/>
</dbReference>
<comment type="similarity">
    <text evidence="3 16 17">Belongs to the SecA family.</text>
</comment>
<accession>A0A9D6QK01</accession>
<dbReference type="InterPro" id="IPR001650">
    <property type="entry name" value="Helicase_C-like"/>
</dbReference>
<comment type="function">
    <text evidence="16">Part of the Sec protein translocase complex. Interacts with the SecYEG preprotein conducting channel. Has a central role in coupling the hydrolysis of ATP to the transfer of proteins into and across the cell membrane, serving as an ATP-driven molecular motor driving the stepwise translocation of polypeptide chains across the membrane.</text>
</comment>
<evidence type="ECO:0000256" key="11">
    <source>
        <dbReference type="ARBA" id="ARBA00022840"/>
    </source>
</evidence>
<dbReference type="Gene3D" id="1.10.3060.10">
    <property type="entry name" value="Helical scaffold and wing domains of SecA"/>
    <property type="match status" value="1"/>
</dbReference>
<dbReference type="AlphaFoldDB" id="A0A9D6QK01"/>
<name>A0A9D6QK01_UNCEI</name>
<dbReference type="PANTHER" id="PTHR30612:SF0">
    <property type="entry name" value="CHLOROPLAST PROTEIN-TRANSPORTING ATPASE"/>
    <property type="match status" value="1"/>
</dbReference>
<dbReference type="InterPro" id="IPR014001">
    <property type="entry name" value="Helicase_ATP-bd"/>
</dbReference>
<feature type="domain" description="Helicase ATP-binding" evidence="19">
    <location>
        <begin position="117"/>
        <end position="255"/>
    </location>
</feature>
<dbReference type="InterPro" id="IPR020937">
    <property type="entry name" value="SecA_CS"/>
</dbReference>
<evidence type="ECO:0000256" key="6">
    <source>
        <dbReference type="ARBA" id="ARBA00022490"/>
    </source>
</evidence>
<dbReference type="GO" id="GO:0005886">
    <property type="term" value="C:plasma membrane"/>
    <property type="evidence" value="ECO:0007669"/>
    <property type="project" value="UniProtKB-SubCell"/>
</dbReference>
<evidence type="ECO:0000256" key="14">
    <source>
        <dbReference type="ARBA" id="ARBA00023010"/>
    </source>
</evidence>
<dbReference type="PROSITE" id="PS51192">
    <property type="entry name" value="HELICASE_ATP_BIND_1"/>
    <property type="match status" value="1"/>
</dbReference>
<dbReference type="SUPFAM" id="SSF52540">
    <property type="entry name" value="P-loop containing nucleoside triphosphate hydrolases"/>
    <property type="match status" value="2"/>
</dbReference>
<dbReference type="InterPro" id="IPR044722">
    <property type="entry name" value="SecA_SF2_C"/>
</dbReference>
<dbReference type="EMBL" id="JACQAY010000168">
    <property type="protein sequence ID" value="MBI3539691.1"/>
    <property type="molecule type" value="Genomic_DNA"/>
</dbReference>
<keyword evidence="9 16" id="KW-0547">Nucleotide-binding</keyword>
<dbReference type="GO" id="GO:0005829">
    <property type="term" value="C:cytosol"/>
    <property type="evidence" value="ECO:0007669"/>
    <property type="project" value="TreeGrafter"/>
</dbReference>
<comment type="caution">
    <text evidence="22">The sequence shown here is derived from an EMBL/GenBank/DDBJ whole genome shotgun (WGS) entry which is preliminary data.</text>
</comment>
<dbReference type="Pfam" id="PF02810">
    <property type="entry name" value="SEC-C"/>
    <property type="match status" value="1"/>
</dbReference>
<dbReference type="FunFam" id="3.40.50.300:FF:000694">
    <property type="entry name" value="Preprotein translocase subunit SecA"/>
    <property type="match status" value="1"/>
</dbReference>
<keyword evidence="11 16" id="KW-0067">ATP-binding</keyword>
<evidence type="ECO:0000259" key="20">
    <source>
        <dbReference type="PROSITE" id="PS51194"/>
    </source>
</evidence>